<proteinExistence type="predicted"/>
<gene>
    <name evidence="1" type="ORF">METZ01_LOCUS426391</name>
</gene>
<reference evidence="1" key="1">
    <citation type="submission" date="2018-05" db="EMBL/GenBank/DDBJ databases">
        <authorList>
            <person name="Lanie J.A."/>
            <person name="Ng W.-L."/>
            <person name="Kazmierczak K.M."/>
            <person name="Andrzejewski T.M."/>
            <person name="Davidsen T.M."/>
            <person name="Wayne K.J."/>
            <person name="Tettelin H."/>
            <person name="Glass J.I."/>
            <person name="Rusch D."/>
            <person name="Podicherti R."/>
            <person name="Tsui H.-C.T."/>
            <person name="Winkler M.E."/>
        </authorList>
    </citation>
    <scope>NUCLEOTIDE SEQUENCE</scope>
</reference>
<protein>
    <submittedName>
        <fullName evidence="1">Uncharacterized protein</fullName>
    </submittedName>
</protein>
<dbReference type="AlphaFoldDB" id="A0A382XQX4"/>
<name>A0A382XQX4_9ZZZZ</name>
<organism evidence="1">
    <name type="scientific">marine metagenome</name>
    <dbReference type="NCBI Taxonomy" id="408172"/>
    <lineage>
        <taxon>unclassified sequences</taxon>
        <taxon>metagenomes</taxon>
        <taxon>ecological metagenomes</taxon>
    </lineage>
</organism>
<accession>A0A382XQX4</accession>
<feature type="non-terminal residue" evidence="1">
    <location>
        <position position="28"/>
    </location>
</feature>
<sequence>MQVNYDSDALEFSRFEKGDFISGFVSPG</sequence>
<dbReference type="EMBL" id="UINC01169815">
    <property type="protein sequence ID" value="SVD73537.1"/>
    <property type="molecule type" value="Genomic_DNA"/>
</dbReference>
<evidence type="ECO:0000313" key="1">
    <source>
        <dbReference type="EMBL" id="SVD73537.1"/>
    </source>
</evidence>